<dbReference type="PROSITE" id="PS50109">
    <property type="entry name" value="HIS_KIN"/>
    <property type="match status" value="1"/>
</dbReference>
<evidence type="ECO:0000313" key="23">
    <source>
        <dbReference type="Proteomes" id="UP000664417"/>
    </source>
</evidence>
<dbReference type="CDD" id="cd00130">
    <property type="entry name" value="PAS"/>
    <property type="match status" value="1"/>
</dbReference>
<dbReference type="PRINTS" id="PR00344">
    <property type="entry name" value="BCTRLSENSOR"/>
</dbReference>
<dbReference type="Pfam" id="PF00072">
    <property type="entry name" value="Response_reg"/>
    <property type="match status" value="2"/>
</dbReference>
<dbReference type="Gene3D" id="3.40.50.2300">
    <property type="match status" value="3"/>
</dbReference>
<evidence type="ECO:0000256" key="7">
    <source>
        <dbReference type="ARBA" id="ARBA00022692"/>
    </source>
</evidence>
<dbReference type="Pfam" id="PF00512">
    <property type="entry name" value="HisKA"/>
    <property type="match status" value="1"/>
</dbReference>
<dbReference type="CDD" id="cd17546">
    <property type="entry name" value="REC_hyHK_CKI1_RcsC-like"/>
    <property type="match status" value="2"/>
</dbReference>
<dbReference type="EC" id="2.7.13.3" evidence="3"/>
<comment type="subcellular location">
    <subcellularLocation>
        <location evidence="2">Cell membrane</location>
        <topology evidence="2">Multi-pass membrane protein</topology>
    </subcellularLocation>
</comment>
<dbReference type="GO" id="GO:0000155">
    <property type="term" value="F:phosphorelay sensor kinase activity"/>
    <property type="evidence" value="ECO:0007669"/>
    <property type="project" value="InterPro"/>
</dbReference>
<keyword evidence="6" id="KW-0808">Transferase</keyword>
<evidence type="ECO:0000259" key="19">
    <source>
        <dbReference type="PROSITE" id="PS50110"/>
    </source>
</evidence>
<evidence type="ECO:0000259" key="18">
    <source>
        <dbReference type="PROSITE" id="PS50109"/>
    </source>
</evidence>
<dbReference type="PANTHER" id="PTHR45339:SF1">
    <property type="entry name" value="HYBRID SIGNAL TRANSDUCTION HISTIDINE KINASE J"/>
    <property type="match status" value="1"/>
</dbReference>
<dbReference type="InterPro" id="IPR003594">
    <property type="entry name" value="HATPase_dom"/>
</dbReference>
<evidence type="ECO:0000259" key="20">
    <source>
        <dbReference type="PROSITE" id="PS50113"/>
    </source>
</evidence>
<dbReference type="SUPFAM" id="SSF47226">
    <property type="entry name" value="Histidine-containing phosphotransfer domain, HPT domain"/>
    <property type="match status" value="1"/>
</dbReference>
<dbReference type="EMBL" id="JAFREP010000055">
    <property type="protein sequence ID" value="MBO1323278.1"/>
    <property type="molecule type" value="Genomic_DNA"/>
</dbReference>
<dbReference type="SMART" id="SM00086">
    <property type="entry name" value="PAC"/>
    <property type="match status" value="2"/>
</dbReference>
<evidence type="ECO:0000313" key="22">
    <source>
        <dbReference type="EMBL" id="MBO1323278.1"/>
    </source>
</evidence>
<dbReference type="InterPro" id="IPR008207">
    <property type="entry name" value="Sig_transdc_His_kin_Hpt_dom"/>
</dbReference>
<dbReference type="InterPro" id="IPR035965">
    <property type="entry name" value="PAS-like_dom_sf"/>
</dbReference>
<feature type="domain" description="PAC" evidence="20">
    <location>
        <begin position="211"/>
        <end position="264"/>
    </location>
</feature>
<evidence type="ECO:0000256" key="6">
    <source>
        <dbReference type="ARBA" id="ARBA00022679"/>
    </source>
</evidence>
<feature type="modified residue" description="4-aspartylphosphate" evidence="17">
    <location>
        <position position="861"/>
    </location>
</feature>
<evidence type="ECO:0000256" key="9">
    <source>
        <dbReference type="ARBA" id="ARBA00022777"/>
    </source>
</evidence>
<dbReference type="RefSeq" id="WP_207863391.1">
    <property type="nucleotide sequence ID" value="NZ_JAFREP010000055.1"/>
</dbReference>
<dbReference type="PANTHER" id="PTHR45339">
    <property type="entry name" value="HYBRID SIGNAL TRANSDUCTION HISTIDINE KINASE J"/>
    <property type="match status" value="1"/>
</dbReference>
<dbReference type="SMART" id="SM00448">
    <property type="entry name" value="REC"/>
    <property type="match status" value="2"/>
</dbReference>
<feature type="domain" description="PAC" evidence="20">
    <location>
        <begin position="354"/>
        <end position="404"/>
    </location>
</feature>
<dbReference type="FunFam" id="3.30.565.10:FF:000010">
    <property type="entry name" value="Sensor histidine kinase RcsC"/>
    <property type="match status" value="1"/>
</dbReference>
<dbReference type="NCBIfam" id="TIGR00229">
    <property type="entry name" value="sensory_box"/>
    <property type="match status" value="1"/>
</dbReference>
<evidence type="ECO:0000256" key="2">
    <source>
        <dbReference type="ARBA" id="ARBA00004651"/>
    </source>
</evidence>
<feature type="domain" description="HPt" evidence="21">
    <location>
        <begin position="966"/>
        <end position="1062"/>
    </location>
</feature>
<dbReference type="SUPFAM" id="SSF52172">
    <property type="entry name" value="CheY-like"/>
    <property type="match status" value="3"/>
</dbReference>
<dbReference type="SMART" id="SM00388">
    <property type="entry name" value="HisKA"/>
    <property type="match status" value="1"/>
</dbReference>
<dbReference type="SUPFAM" id="SSF55874">
    <property type="entry name" value="ATPase domain of HSP90 chaperone/DNA topoisomerase II/histidine kinase"/>
    <property type="match status" value="1"/>
</dbReference>
<proteinExistence type="predicted"/>
<comment type="subunit">
    <text evidence="14">At low DSF concentrations, interacts with RpfF.</text>
</comment>
<evidence type="ECO:0000256" key="4">
    <source>
        <dbReference type="ARBA" id="ARBA00022475"/>
    </source>
</evidence>
<evidence type="ECO:0000256" key="13">
    <source>
        <dbReference type="ARBA" id="ARBA00023136"/>
    </source>
</evidence>
<accession>A0A8J7U879</accession>
<evidence type="ECO:0000256" key="16">
    <source>
        <dbReference type="PROSITE-ProRule" id="PRU00110"/>
    </source>
</evidence>
<dbReference type="InterPro" id="IPR005467">
    <property type="entry name" value="His_kinase_dom"/>
</dbReference>
<dbReference type="GO" id="GO:0005886">
    <property type="term" value="C:plasma membrane"/>
    <property type="evidence" value="ECO:0007669"/>
    <property type="project" value="UniProtKB-SubCell"/>
</dbReference>
<dbReference type="InterPro" id="IPR036097">
    <property type="entry name" value="HisK_dim/P_sf"/>
</dbReference>
<evidence type="ECO:0000256" key="17">
    <source>
        <dbReference type="PROSITE-ProRule" id="PRU00169"/>
    </source>
</evidence>
<dbReference type="InterPro" id="IPR001789">
    <property type="entry name" value="Sig_transdc_resp-reg_receiver"/>
</dbReference>
<dbReference type="InterPro" id="IPR003661">
    <property type="entry name" value="HisK_dim/P_dom"/>
</dbReference>
<evidence type="ECO:0000256" key="14">
    <source>
        <dbReference type="ARBA" id="ARBA00064003"/>
    </source>
</evidence>
<dbReference type="Gene3D" id="1.20.120.160">
    <property type="entry name" value="HPT domain"/>
    <property type="match status" value="1"/>
</dbReference>
<dbReference type="Gene3D" id="3.30.565.10">
    <property type="entry name" value="Histidine kinase-like ATPase, C-terminal domain"/>
    <property type="match status" value="1"/>
</dbReference>
<comment type="catalytic activity">
    <reaction evidence="1">
        <text>ATP + protein L-histidine = ADP + protein N-phospho-L-histidine.</text>
        <dbReference type="EC" id="2.7.13.3"/>
    </reaction>
</comment>
<feature type="domain" description="Response regulatory" evidence="19">
    <location>
        <begin position="663"/>
        <end position="785"/>
    </location>
</feature>
<keyword evidence="11" id="KW-1133">Transmembrane helix</keyword>
<keyword evidence="13" id="KW-0472">Membrane</keyword>
<keyword evidence="8" id="KW-0547">Nucleotide-binding</keyword>
<feature type="modified residue" description="4-aspartylphosphate" evidence="17">
    <location>
        <position position="717"/>
    </location>
</feature>
<keyword evidence="23" id="KW-1185">Reference proteome</keyword>
<dbReference type="SMART" id="SM00387">
    <property type="entry name" value="HATPase_c"/>
    <property type="match status" value="1"/>
</dbReference>
<dbReference type="FunFam" id="1.10.287.130:FF:000002">
    <property type="entry name" value="Two-component osmosensing histidine kinase"/>
    <property type="match status" value="1"/>
</dbReference>
<keyword evidence="12" id="KW-0902">Two-component regulatory system</keyword>
<organism evidence="22 23">
    <name type="scientific">Acanthopleuribacter pedis</name>
    <dbReference type="NCBI Taxonomy" id="442870"/>
    <lineage>
        <taxon>Bacteria</taxon>
        <taxon>Pseudomonadati</taxon>
        <taxon>Acidobacteriota</taxon>
        <taxon>Holophagae</taxon>
        <taxon>Acanthopleuribacterales</taxon>
        <taxon>Acanthopleuribacteraceae</taxon>
        <taxon>Acanthopleuribacter</taxon>
    </lineage>
</organism>
<evidence type="ECO:0000256" key="15">
    <source>
        <dbReference type="ARBA" id="ARBA00068150"/>
    </source>
</evidence>
<dbReference type="CDD" id="cd16922">
    <property type="entry name" value="HATPase_EvgS-ArcB-TorS-like"/>
    <property type="match status" value="1"/>
</dbReference>
<dbReference type="CDD" id="cd00082">
    <property type="entry name" value="HisKA"/>
    <property type="match status" value="1"/>
</dbReference>
<evidence type="ECO:0000256" key="12">
    <source>
        <dbReference type="ARBA" id="ARBA00023012"/>
    </source>
</evidence>
<dbReference type="Gene3D" id="3.30.450.20">
    <property type="entry name" value="PAS domain"/>
    <property type="match status" value="2"/>
</dbReference>
<dbReference type="InterPro" id="IPR001610">
    <property type="entry name" value="PAC"/>
</dbReference>
<dbReference type="SUPFAM" id="SSF47384">
    <property type="entry name" value="Homodimeric domain of signal transducing histidine kinase"/>
    <property type="match status" value="1"/>
</dbReference>
<feature type="domain" description="Histidine kinase" evidence="18">
    <location>
        <begin position="422"/>
        <end position="644"/>
    </location>
</feature>
<reference evidence="22" key="1">
    <citation type="submission" date="2021-03" db="EMBL/GenBank/DDBJ databases">
        <authorList>
            <person name="Wang G."/>
        </authorList>
    </citation>
    <scope>NUCLEOTIDE SEQUENCE</scope>
    <source>
        <strain evidence="22">KCTC 12899</strain>
    </source>
</reference>
<evidence type="ECO:0000256" key="3">
    <source>
        <dbReference type="ARBA" id="ARBA00012438"/>
    </source>
</evidence>
<dbReference type="Pfam" id="PF02518">
    <property type="entry name" value="HATPase_c"/>
    <property type="match status" value="1"/>
</dbReference>
<evidence type="ECO:0000256" key="1">
    <source>
        <dbReference type="ARBA" id="ARBA00000085"/>
    </source>
</evidence>
<keyword evidence="10" id="KW-0067">ATP-binding</keyword>
<dbReference type="GO" id="GO:0005524">
    <property type="term" value="F:ATP binding"/>
    <property type="evidence" value="ECO:0007669"/>
    <property type="project" value="UniProtKB-KW"/>
</dbReference>
<dbReference type="PROSITE" id="PS50113">
    <property type="entry name" value="PAC"/>
    <property type="match status" value="2"/>
</dbReference>
<evidence type="ECO:0000256" key="5">
    <source>
        <dbReference type="ARBA" id="ARBA00022553"/>
    </source>
</evidence>
<evidence type="ECO:0000256" key="8">
    <source>
        <dbReference type="ARBA" id="ARBA00022741"/>
    </source>
</evidence>
<keyword evidence="9" id="KW-0418">Kinase</keyword>
<dbReference type="InterPro" id="IPR000700">
    <property type="entry name" value="PAS-assoc_C"/>
</dbReference>
<name>A0A8J7U879_9BACT</name>
<dbReference type="Gene3D" id="1.10.287.130">
    <property type="match status" value="1"/>
</dbReference>
<dbReference type="SUPFAM" id="SSF55785">
    <property type="entry name" value="PYP-like sensor domain (PAS domain)"/>
    <property type="match status" value="2"/>
</dbReference>
<dbReference type="Proteomes" id="UP000664417">
    <property type="component" value="Unassembled WGS sequence"/>
</dbReference>
<dbReference type="InterPro" id="IPR036641">
    <property type="entry name" value="HPT_dom_sf"/>
</dbReference>
<sequence length="1150" mass="130519">MNRLRILHLEDNQAYREEVADLLQANFDPCRVASAETWEEMQHELSMGVDLVLSNSSIAWNLEGRRTIEFIKEQNHLLSIIILEDGFDVPSAIKFIKNGAADCIQKYKNEELINAIKENCFSDEKQKRLSERQNFLARITTVSLNAVYIIDLSLLSIDYVNTQYVQFTQRTLKELSDMGPAVFQNIIHPEDLEPFRAHVRKVQTLENGQALELEYRIQRKNGAWLCCRSKDTVFYRDSNGSATHLMGFFIDITQWKEDTQRLKDSQRELEIIVRARTAAYKRISASWKATFDAIRAPVCITKMDGSVVRANVAMHVLLQYFEDLKDRKLDEFLPTLSEQLSVFFKSKTWEEMQTEDCFEWQHVDGQWFDVTLYPVRDAQDTIDELVISMRNITERKQLHDMLTRAKFTADNSNAAKSQFLANMSHEIRTPLNGIIGLSELCLKNTRLTHQQNDYLEKIHSSSKALLRIINDVLDFAKIEAGKLEMERIPFHLDEVLTRLANIVGLKALEKNLELLFDNETPVMDKLIGDPSRLLQVLLNLVSNAIKFTENGEVVVVTDIVQRNDNQIVLQFSVKDTGVGMLEEQKEHVFHAFTQADSSTARVHGGTGLGLTICDRLVRMMKGVLKVESEFGKGSCFIFDATFDIASEVKKPKPSMDAALRDMRVLVVDDCRTARKIHRHFLTSFSFSTEVAQSGQEALEKILKAENEDRPYGLILLDWHMQGMDGIDVVERLDEMYGPENRPAIIVVTAFSQAVGLSRQLKGIVDALLEKPVRRSTLFDAIMDVFHSDGRRLSMSENSDASLSSTYIFPDTKILLAEDNEINQQVARDLLENMAIQVTTAGNGKQALETVQTFDFDAIFMDIQMPEMDGLEATRRIRALKGKRFKRIPIIAMTAHALVDDHKKSLEAGMNDHLTKPIDLQSLNETLAKWLAQKAIKETKKKSTKNHLFIPMPGICTATGLNRVAGNARLYRKLLLSFRTKNLGTPGHLEYLVSTGDLQALVSSVHSLGGSAGNLGIIDLYKAAKAFEANLTLENSVNATLFQSVQQELSTALTSLTKFKKKTINSRPKIQMGNTLSEADLRSYLLQLETRLERWDSEASILFAKVKDTLLRQEVLDTPKLEQQIEQFDFESALTTLRHIFAKQKHEEVAP</sequence>
<comment type="caution">
    <text evidence="22">The sequence shown here is derived from an EMBL/GenBank/DDBJ whole genome shotgun (WGS) entry which is preliminary data.</text>
</comment>
<evidence type="ECO:0000256" key="11">
    <source>
        <dbReference type="ARBA" id="ARBA00022989"/>
    </source>
</evidence>
<keyword evidence="7" id="KW-0812">Transmembrane</keyword>
<evidence type="ECO:0000259" key="21">
    <source>
        <dbReference type="PROSITE" id="PS50894"/>
    </source>
</evidence>
<dbReference type="InterPro" id="IPR013655">
    <property type="entry name" value="PAS_fold_3"/>
</dbReference>
<protein>
    <recommendedName>
        <fullName evidence="15">Sensory/regulatory protein RpfC</fullName>
        <ecNumber evidence="3">2.7.13.3</ecNumber>
    </recommendedName>
</protein>
<dbReference type="AlphaFoldDB" id="A0A8J7U879"/>
<dbReference type="Pfam" id="PF13426">
    <property type="entry name" value="PAS_9"/>
    <property type="match status" value="1"/>
</dbReference>
<feature type="domain" description="Response regulatory" evidence="19">
    <location>
        <begin position="5"/>
        <end position="121"/>
    </location>
</feature>
<dbReference type="InterPro" id="IPR000014">
    <property type="entry name" value="PAS"/>
</dbReference>
<dbReference type="Pfam" id="PF08447">
    <property type="entry name" value="PAS_3"/>
    <property type="match status" value="1"/>
</dbReference>
<dbReference type="PROSITE" id="PS50110">
    <property type="entry name" value="RESPONSE_REGULATORY"/>
    <property type="match status" value="3"/>
</dbReference>
<evidence type="ECO:0000256" key="10">
    <source>
        <dbReference type="ARBA" id="ARBA00022840"/>
    </source>
</evidence>
<dbReference type="InterPro" id="IPR004358">
    <property type="entry name" value="Sig_transdc_His_kin-like_C"/>
</dbReference>
<feature type="modified residue" description="Phosphohistidine" evidence="16">
    <location>
        <position position="1005"/>
    </location>
</feature>
<gene>
    <name evidence="22" type="ORF">J3U88_32735</name>
</gene>
<keyword evidence="5 17" id="KW-0597">Phosphoprotein</keyword>
<keyword evidence="4" id="KW-1003">Cell membrane</keyword>
<comment type="caution">
    <text evidence="17">Lacks conserved residue(s) required for the propagation of feature annotation.</text>
</comment>
<dbReference type="PROSITE" id="PS50894">
    <property type="entry name" value="HPT"/>
    <property type="match status" value="1"/>
</dbReference>
<feature type="domain" description="Response regulatory" evidence="19">
    <location>
        <begin position="812"/>
        <end position="930"/>
    </location>
</feature>
<dbReference type="InterPro" id="IPR011006">
    <property type="entry name" value="CheY-like_superfamily"/>
</dbReference>
<dbReference type="InterPro" id="IPR036890">
    <property type="entry name" value="HATPase_C_sf"/>
</dbReference>